<keyword evidence="4" id="KW-0560">Oxidoreductase</keyword>
<dbReference type="InterPro" id="IPR013785">
    <property type="entry name" value="Aldolase_TIM"/>
</dbReference>
<dbReference type="InterPro" id="IPR004136">
    <property type="entry name" value="NMO"/>
</dbReference>
<gene>
    <name evidence="6" type="ORF">L1F33_00255</name>
</gene>
<dbReference type="Pfam" id="PF03060">
    <property type="entry name" value="NMO"/>
    <property type="match status" value="1"/>
</dbReference>
<sequence>MGREILQRLRLPVVAAPMFLVSGPDMVIAAARSGIVGAFPTPNCRTSEEVDAWMARIVAETADAPGLWAANLVTHSSNARLADDLAMVAKHKPPIVITALGSPAPAIDVVHSYGGLVLADVVNEKLGRKAAAAGADGLVAVASGAGGHTGSLSPFAFVSVLREFFDGIVCVGGAIADGAGVAGAVAAGADLVYVGTRFLAAEESLADAEYKAMVVNSRAEDLVVSPAITGTPASWLKPSLEKAGYDLSDLGAPATRDYGGDPAKKWRDLWAAGQGLHSITASEPLADIVDTLEDGWNAARERLHTFGRTQ</sequence>
<organism evidence="6 7">
    <name type="scientific">Qipengyuania spongiae</name>
    <dbReference type="NCBI Taxonomy" id="2909673"/>
    <lineage>
        <taxon>Bacteria</taxon>
        <taxon>Pseudomonadati</taxon>
        <taxon>Pseudomonadota</taxon>
        <taxon>Alphaproteobacteria</taxon>
        <taxon>Sphingomonadales</taxon>
        <taxon>Erythrobacteraceae</taxon>
        <taxon>Qipengyuania</taxon>
    </lineage>
</organism>
<dbReference type="Gene3D" id="3.20.20.70">
    <property type="entry name" value="Aldolase class I"/>
    <property type="match status" value="1"/>
</dbReference>
<comment type="similarity">
    <text evidence="1">Belongs to the nitronate monooxygenase family. NMO class I subfamily.</text>
</comment>
<dbReference type="Proteomes" id="UP001065265">
    <property type="component" value="Chromosome"/>
</dbReference>
<reference evidence="6" key="1">
    <citation type="submission" date="2022-02" db="EMBL/GenBank/DDBJ databases">
        <title>Qipengyuania spongiae sp. nov., isolated from marine sponge.</title>
        <authorList>
            <person name="Li Z."/>
            <person name="Zhang M."/>
        </authorList>
    </citation>
    <scope>NUCLEOTIDE SEQUENCE</scope>
    <source>
        <strain evidence="6">PHS-Z21</strain>
    </source>
</reference>
<keyword evidence="7" id="KW-1185">Reference proteome</keyword>
<accession>A0ABY5SZ17</accession>
<proteinExistence type="inferred from homology"/>
<dbReference type="GO" id="GO:0004497">
    <property type="term" value="F:monooxygenase activity"/>
    <property type="evidence" value="ECO:0007669"/>
    <property type="project" value="UniProtKB-KW"/>
</dbReference>
<evidence type="ECO:0000256" key="5">
    <source>
        <dbReference type="ARBA" id="ARBA00023033"/>
    </source>
</evidence>
<protein>
    <submittedName>
        <fullName evidence="6">Nitronate monooxygenase</fullName>
    </submittedName>
</protein>
<evidence type="ECO:0000313" key="7">
    <source>
        <dbReference type="Proteomes" id="UP001065265"/>
    </source>
</evidence>
<keyword evidence="5 6" id="KW-0503">Monooxygenase</keyword>
<dbReference type="CDD" id="cd04730">
    <property type="entry name" value="NPD_like"/>
    <property type="match status" value="1"/>
</dbReference>
<evidence type="ECO:0000256" key="3">
    <source>
        <dbReference type="ARBA" id="ARBA00022643"/>
    </source>
</evidence>
<keyword evidence="3" id="KW-0288">FMN</keyword>
<dbReference type="PANTHER" id="PTHR42747:SF4">
    <property type="entry name" value="BLR1330 PROTEIN"/>
    <property type="match status" value="1"/>
</dbReference>
<dbReference type="RefSeq" id="WP_265558797.1">
    <property type="nucleotide sequence ID" value="NZ_CP092471.1"/>
</dbReference>
<evidence type="ECO:0000313" key="6">
    <source>
        <dbReference type="EMBL" id="UVI39440.1"/>
    </source>
</evidence>
<dbReference type="SUPFAM" id="SSF51412">
    <property type="entry name" value="Inosine monophosphate dehydrogenase (IMPDH)"/>
    <property type="match status" value="1"/>
</dbReference>
<evidence type="ECO:0000256" key="1">
    <source>
        <dbReference type="ARBA" id="ARBA00009881"/>
    </source>
</evidence>
<name>A0ABY5SZ17_9SPHN</name>
<dbReference type="PANTHER" id="PTHR42747">
    <property type="entry name" value="NITRONATE MONOOXYGENASE-RELATED"/>
    <property type="match status" value="1"/>
</dbReference>
<dbReference type="EMBL" id="CP092471">
    <property type="protein sequence ID" value="UVI39440.1"/>
    <property type="molecule type" value="Genomic_DNA"/>
</dbReference>
<evidence type="ECO:0000256" key="2">
    <source>
        <dbReference type="ARBA" id="ARBA00022630"/>
    </source>
</evidence>
<keyword evidence="2" id="KW-0285">Flavoprotein</keyword>
<evidence type="ECO:0000256" key="4">
    <source>
        <dbReference type="ARBA" id="ARBA00023002"/>
    </source>
</evidence>